<dbReference type="PANTHER" id="PTHR12526">
    <property type="entry name" value="GLYCOSYLTRANSFERASE"/>
    <property type="match status" value="1"/>
</dbReference>
<dbReference type="KEGG" id="rlc:K227x_15300"/>
<evidence type="ECO:0000313" key="2">
    <source>
        <dbReference type="Proteomes" id="UP000318538"/>
    </source>
</evidence>
<reference evidence="1 2" key="1">
    <citation type="submission" date="2019-02" db="EMBL/GenBank/DDBJ databases">
        <title>Deep-cultivation of Planctomycetes and their phenomic and genomic characterization uncovers novel biology.</title>
        <authorList>
            <person name="Wiegand S."/>
            <person name="Jogler M."/>
            <person name="Boedeker C."/>
            <person name="Pinto D."/>
            <person name="Vollmers J."/>
            <person name="Rivas-Marin E."/>
            <person name="Kohn T."/>
            <person name="Peeters S.H."/>
            <person name="Heuer A."/>
            <person name="Rast P."/>
            <person name="Oberbeckmann S."/>
            <person name="Bunk B."/>
            <person name="Jeske O."/>
            <person name="Meyerdierks A."/>
            <person name="Storesund J.E."/>
            <person name="Kallscheuer N."/>
            <person name="Luecker S."/>
            <person name="Lage O.M."/>
            <person name="Pohl T."/>
            <person name="Merkel B.J."/>
            <person name="Hornburger P."/>
            <person name="Mueller R.-W."/>
            <person name="Bruemmer F."/>
            <person name="Labrenz M."/>
            <person name="Spormann A.M."/>
            <person name="Op den Camp H."/>
            <person name="Overmann J."/>
            <person name="Amann R."/>
            <person name="Jetten M.S.M."/>
            <person name="Mascher T."/>
            <person name="Medema M.H."/>
            <person name="Devos D.P."/>
            <person name="Kaster A.-K."/>
            <person name="Ovreas L."/>
            <person name="Rohde M."/>
            <person name="Galperin M.Y."/>
            <person name="Jogler C."/>
        </authorList>
    </citation>
    <scope>NUCLEOTIDE SEQUENCE [LARGE SCALE GENOMIC DNA]</scope>
    <source>
        <strain evidence="1 2">K22_7</strain>
    </source>
</reference>
<dbReference type="OrthoDB" id="9775208at2"/>
<keyword evidence="1" id="KW-0808">Transferase</keyword>
<evidence type="ECO:0000313" key="1">
    <source>
        <dbReference type="EMBL" id="QDT03148.1"/>
    </source>
</evidence>
<proteinExistence type="predicted"/>
<keyword evidence="2" id="KW-1185">Reference proteome</keyword>
<dbReference type="SUPFAM" id="SSF53756">
    <property type="entry name" value="UDP-Glycosyltransferase/glycogen phosphorylase"/>
    <property type="match status" value="1"/>
</dbReference>
<dbReference type="Proteomes" id="UP000318538">
    <property type="component" value="Chromosome"/>
</dbReference>
<dbReference type="EMBL" id="CP036525">
    <property type="protein sequence ID" value="QDT03148.1"/>
    <property type="molecule type" value="Genomic_DNA"/>
</dbReference>
<dbReference type="GO" id="GO:0016740">
    <property type="term" value="F:transferase activity"/>
    <property type="evidence" value="ECO:0007669"/>
    <property type="project" value="UniProtKB-KW"/>
</dbReference>
<protein>
    <submittedName>
        <fullName evidence="1">Glycosyl transferases group 1</fullName>
    </submittedName>
</protein>
<dbReference type="Gene3D" id="3.40.50.2000">
    <property type="entry name" value="Glycogen Phosphorylase B"/>
    <property type="match status" value="2"/>
</dbReference>
<dbReference type="CDD" id="cd03801">
    <property type="entry name" value="GT4_PimA-like"/>
    <property type="match status" value="1"/>
</dbReference>
<dbReference type="Pfam" id="PF13692">
    <property type="entry name" value="Glyco_trans_1_4"/>
    <property type="match status" value="1"/>
</dbReference>
<name>A0A517N817_9BACT</name>
<sequence length="423" mass="47111">MNRVPVSTKAHSVAIVAWQSMPAVFGAGAKGVGGLETAAWTFAKGLASRTAWQPTLVFRSCGRIPRDCVEGVQLHADIDRWENIRRDVSAKVDFGNRRLNRFSAKLFWQIPLLAATWPFRRRDPELMAIDDRLMKLSPDVWVTMGVGRESAGVIATAAAQDRPSVLMLQSGADLDERYAQDAITRSAYGERSDVCRYAIERADHVVCQTDAQRERLEKLFGRQGSLIRNSLDIDRWKDQRGKHPRGHILWIGRYEEFAKRIHLAIQIAQACPDVPIRMIVNPDDPNVESKVRSSLPANVELVDYVPFDQMPMQYAQSRAFLSTSSAAAEGFPNVLLQAAAAGTPIVALQDFDRFFEKSGAGIVCDDNIADAARALQEFHSGVRSHQTDPVDRYLVENHSFDHVTDQLASLLETTLSDPRKSAS</sequence>
<dbReference type="PANTHER" id="PTHR12526:SF626">
    <property type="entry name" value="GLL4300 PROTEIN"/>
    <property type="match status" value="1"/>
</dbReference>
<gene>
    <name evidence="1" type="ORF">K227x_15300</name>
</gene>
<dbReference type="RefSeq" id="WP_145168901.1">
    <property type="nucleotide sequence ID" value="NZ_CP036525.1"/>
</dbReference>
<dbReference type="AlphaFoldDB" id="A0A517N817"/>
<organism evidence="1 2">
    <name type="scientific">Rubripirellula lacrimiformis</name>
    <dbReference type="NCBI Taxonomy" id="1930273"/>
    <lineage>
        <taxon>Bacteria</taxon>
        <taxon>Pseudomonadati</taxon>
        <taxon>Planctomycetota</taxon>
        <taxon>Planctomycetia</taxon>
        <taxon>Pirellulales</taxon>
        <taxon>Pirellulaceae</taxon>
        <taxon>Rubripirellula</taxon>
    </lineage>
</organism>
<accession>A0A517N817</accession>